<keyword evidence="5" id="KW-0378">Hydrolase</keyword>
<dbReference type="PANTHER" id="PTHR32472:SF10">
    <property type="entry name" value="DNA REPAIR PROTEIN RADA-LIKE PROTEIN"/>
    <property type="match status" value="1"/>
</dbReference>
<dbReference type="GO" id="GO:0016787">
    <property type="term" value="F:hydrolase activity"/>
    <property type="evidence" value="ECO:0007669"/>
    <property type="project" value="UniProtKB-KW"/>
</dbReference>
<dbReference type="HAMAP" id="MF_01498">
    <property type="entry name" value="RadA_bact"/>
    <property type="match status" value="1"/>
</dbReference>
<evidence type="ECO:0000256" key="8">
    <source>
        <dbReference type="ARBA" id="ARBA00023016"/>
    </source>
</evidence>
<dbReference type="SUPFAM" id="SSF54211">
    <property type="entry name" value="Ribosomal protein S5 domain 2-like"/>
    <property type="match status" value="1"/>
</dbReference>
<organism evidence="15 16">
    <name type="scientific">Candidatus Doudnabacteria bacterium CG10_big_fil_rev_8_21_14_0_10_41_10</name>
    <dbReference type="NCBI Taxonomy" id="1974551"/>
    <lineage>
        <taxon>Bacteria</taxon>
        <taxon>Candidatus Doudnaibacteriota</taxon>
    </lineage>
</organism>
<dbReference type="SMART" id="SM00382">
    <property type="entry name" value="AAA"/>
    <property type="match status" value="1"/>
</dbReference>
<dbReference type="GO" id="GO:0000725">
    <property type="term" value="P:recombinational repair"/>
    <property type="evidence" value="ECO:0007669"/>
    <property type="project" value="UniProtKB-UniRule"/>
</dbReference>
<reference evidence="16" key="1">
    <citation type="submission" date="2017-09" db="EMBL/GenBank/DDBJ databases">
        <title>Depth-based differentiation of microbial function through sediment-hosted aquifers and enrichment of novel symbionts in the deep terrestrial subsurface.</title>
        <authorList>
            <person name="Probst A.J."/>
            <person name="Ladd B."/>
            <person name="Jarett J.K."/>
            <person name="Geller-Mcgrath D.E."/>
            <person name="Sieber C.M.K."/>
            <person name="Emerson J.B."/>
            <person name="Anantharaman K."/>
            <person name="Thomas B.C."/>
            <person name="Malmstrom R."/>
            <person name="Stieglmeier M."/>
            <person name="Klingl A."/>
            <person name="Woyke T."/>
            <person name="Ryan C.M."/>
            <person name="Banfield J.F."/>
        </authorList>
    </citation>
    <scope>NUCLEOTIDE SEQUENCE [LARGE SCALE GENOMIC DNA]</scope>
</reference>
<dbReference type="NCBIfam" id="TIGR00416">
    <property type="entry name" value="sms"/>
    <property type="match status" value="1"/>
</dbReference>
<feature type="short sequence motif" description="RadA KNRFG motif" evidence="11">
    <location>
        <begin position="252"/>
        <end position="256"/>
    </location>
</feature>
<comment type="caution">
    <text evidence="15">The sequence shown here is derived from an EMBL/GenBank/DDBJ whole genome shotgun (WGS) entry which is preliminary data.</text>
</comment>
<dbReference type="Gene3D" id="3.40.50.300">
    <property type="entry name" value="P-loop containing nucleotide triphosphate hydrolases"/>
    <property type="match status" value="1"/>
</dbReference>
<evidence type="ECO:0000313" key="16">
    <source>
        <dbReference type="Proteomes" id="UP000230557"/>
    </source>
</evidence>
<evidence type="ECO:0000256" key="4">
    <source>
        <dbReference type="ARBA" id="ARBA00022771"/>
    </source>
</evidence>
<comment type="function">
    <text evidence="11">Plays a role in repairing double-strand DNA breaks, probably involving stabilizing or processing branched DNA or blocked replication forks.</text>
</comment>
<dbReference type="InterPro" id="IPR020568">
    <property type="entry name" value="Ribosomal_Su5_D2-typ_SF"/>
</dbReference>
<dbReference type="Proteomes" id="UP000230557">
    <property type="component" value="Unassembled WGS sequence"/>
</dbReference>
<feature type="region of interest" description="Lon-protease-like" evidence="11">
    <location>
        <begin position="351"/>
        <end position="450"/>
    </location>
</feature>
<keyword evidence="7 11" id="KW-0067">ATP-binding</keyword>
<evidence type="ECO:0000256" key="5">
    <source>
        <dbReference type="ARBA" id="ARBA00022801"/>
    </source>
</evidence>
<dbReference type="Pfam" id="PF13481">
    <property type="entry name" value="AAA_25"/>
    <property type="match status" value="1"/>
</dbReference>
<dbReference type="GO" id="GO:0008270">
    <property type="term" value="F:zinc ion binding"/>
    <property type="evidence" value="ECO:0007669"/>
    <property type="project" value="UniProtKB-KW"/>
</dbReference>
<keyword evidence="6 13" id="KW-0862">Zinc</keyword>
<protein>
    <recommendedName>
        <fullName evidence="11 12">DNA repair protein RadA</fullName>
    </recommendedName>
</protein>
<dbReference type="GO" id="GO:0003684">
    <property type="term" value="F:damaged DNA binding"/>
    <property type="evidence" value="ECO:0007669"/>
    <property type="project" value="InterPro"/>
</dbReference>
<comment type="similarity">
    <text evidence="11 13">Belongs to the RecA family. RadA subfamily.</text>
</comment>
<dbReference type="GO" id="GO:0140664">
    <property type="term" value="F:ATP-dependent DNA damage sensor activity"/>
    <property type="evidence" value="ECO:0007669"/>
    <property type="project" value="InterPro"/>
</dbReference>
<dbReference type="PRINTS" id="PR01874">
    <property type="entry name" value="DNAREPAIRADA"/>
</dbReference>
<dbReference type="Pfam" id="PF13541">
    <property type="entry name" value="ChlI"/>
    <property type="match status" value="1"/>
</dbReference>
<dbReference type="EMBL" id="PFAJ01000034">
    <property type="protein sequence ID" value="PIR97240.1"/>
    <property type="molecule type" value="Genomic_DNA"/>
</dbReference>
<evidence type="ECO:0000256" key="3">
    <source>
        <dbReference type="ARBA" id="ARBA00022763"/>
    </source>
</evidence>
<evidence type="ECO:0000259" key="14">
    <source>
        <dbReference type="PROSITE" id="PS50162"/>
    </source>
</evidence>
<dbReference type="GO" id="GO:0005524">
    <property type="term" value="F:ATP binding"/>
    <property type="evidence" value="ECO:0007669"/>
    <property type="project" value="UniProtKB-UniRule"/>
</dbReference>
<feature type="domain" description="RecA family profile 1" evidence="14">
    <location>
        <begin position="61"/>
        <end position="215"/>
    </location>
</feature>
<dbReference type="Gene3D" id="3.30.230.10">
    <property type="match status" value="1"/>
</dbReference>
<accession>A0A2H0VG21</accession>
<dbReference type="InterPro" id="IPR004504">
    <property type="entry name" value="DNA_repair_RadA"/>
</dbReference>
<dbReference type="PROSITE" id="PS50162">
    <property type="entry name" value="RECA_2"/>
    <property type="match status" value="1"/>
</dbReference>
<evidence type="ECO:0000256" key="10">
    <source>
        <dbReference type="ARBA" id="ARBA00023204"/>
    </source>
</evidence>
<keyword evidence="1 11" id="KW-0479">Metal-binding</keyword>
<keyword evidence="8 11" id="KW-0346">Stress response</keyword>
<evidence type="ECO:0000256" key="11">
    <source>
        <dbReference type="HAMAP-Rule" id="MF_01498"/>
    </source>
</evidence>
<dbReference type="AlphaFoldDB" id="A0A2H0VG21"/>
<dbReference type="CDD" id="cd01121">
    <property type="entry name" value="RadA_SMS_N"/>
    <property type="match status" value="1"/>
</dbReference>
<keyword evidence="10 11" id="KW-0234">DNA repair</keyword>
<dbReference type="InterPro" id="IPR027417">
    <property type="entry name" value="P-loop_NTPase"/>
</dbReference>
<dbReference type="InterPro" id="IPR014721">
    <property type="entry name" value="Ribsml_uS5_D2-typ_fold_subgr"/>
</dbReference>
<sequence length="450" mass="48353">MKNNSIFICTNCDAQSPKWSGRCLDCGKWNTLEESAVSKNVKSENIKPAKVATLDSVDSKSKQRFSTGIGEVDQVLGASADVPGFVSGSLVLLGGDPGIGKSTLALQIALNSSKTGLSTLYVSGEESLSQIRLRAERITNILDKLRVLSETNLEVILATMESIRPVFVIIDSIQTMYSESATGVAGGLSQVSMATARILQTAKPLGITVLIIGHVTKEGNLAGPRTLEHMVDVVMYLEGERFMSSRILRCVKNRFGGTNEVGVFEMKAAGLSVVKNPSEVFLSERSHKKAGSAITCTVEGTRPLLLEVQSLTTKTQFNYPKRTATGFDYNRLQLISAVIQKSLRIDLFSSDVFVSVAGGFKITETACDLALAMSVVSSLKEKMVPEDTVMVGELGLTGEIRRVGQIEKRIAEAAKLGFKKMIIPTGQKVTSTKIKLVPVADLAEAVRAIG</sequence>
<evidence type="ECO:0000313" key="15">
    <source>
        <dbReference type="EMBL" id="PIR97240.1"/>
    </source>
</evidence>
<evidence type="ECO:0000256" key="12">
    <source>
        <dbReference type="NCBIfam" id="TIGR00416"/>
    </source>
</evidence>
<evidence type="ECO:0000256" key="6">
    <source>
        <dbReference type="ARBA" id="ARBA00022833"/>
    </source>
</evidence>
<keyword evidence="4 13" id="KW-0863">Zinc-finger</keyword>
<evidence type="ECO:0000256" key="2">
    <source>
        <dbReference type="ARBA" id="ARBA00022741"/>
    </source>
</evidence>
<evidence type="ECO:0000256" key="13">
    <source>
        <dbReference type="RuleBase" id="RU003555"/>
    </source>
</evidence>
<evidence type="ECO:0000256" key="1">
    <source>
        <dbReference type="ARBA" id="ARBA00022723"/>
    </source>
</evidence>
<keyword evidence="9 11" id="KW-0238">DNA-binding</keyword>
<dbReference type="InterPro" id="IPR003593">
    <property type="entry name" value="AAA+_ATPase"/>
</dbReference>
<dbReference type="FunFam" id="3.40.50.300:FF:000050">
    <property type="entry name" value="DNA repair protein RadA"/>
    <property type="match status" value="1"/>
</dbReference>
<dbReference type="SUPFAM" id="SSF52540">
    <property type="entry name" value="P-loop containing nucleoside triphosphate hydrolases"/>
    <property type="match status" value="1"/>
</dbReference>
<evidence type="ECO:0000256" key="9">
    <source>
        <dbReference type="ARBA" id="ARBA00023125"/>
    </source>
</evidence>
<comment type="domain">
    <text evidence="11">The middle region has homology to RecA with ATPase motifs including the RadA KNRFG motif, while the C-terminus is homologous to Lon protease.</text>
</comment>
<proteinExistence type="inferred from homology"/>
<evidence type="ECO:0000256" key="7">
    <source>
        <dbReference type="ARBA" id="ARBA00022840"/>
    </source>
</evidence>
<gene>
    <name evidence="11" type="primary">radA</name>
    <name evidence="15" type="ORF">COT91_02395</name>
</gene>
<dbReference type="Pfam" id="PF18073">
    <property type="entry name" value="Zn_ribbon_LapB"/>
    <property type="match status" value="1"/>
</dbReference>
<feature type="binding site" evidence="11">
    <location>
        <begin position="95"/>
        <end position="102"/>
    </location>
    <ligand>
        <name>ATP</name>
        <dbReference type="ChEBI" id="CHEBI:30616"/>
    </ligand>
</feature>
<keyword evidence="3 11" id="KW-0227">DNA damage</keyword>
<keyword evidence="2 11" id="KW-0547">Nucleotide-binding</keyword>
<dbReference type="InterPro" id="IPR041166">
    <property type="entry name" value="Rubredoxin_2"/>
</dbReference>
<dbReference type="InterPro" id="IPR020588">
    <property type="entry name" value="RecA_ATP-bd"/>
</dbReference>
<comment type="function">
    <text evidence="13">DNA-dependent ATPase involved in processing of recombination intermediates, plays a role in repairing DNA breaks. Stimulates the branch migration of RecA-mediated strand transfer reactions, allowing the 3' invading strand to extend heteroduplex DNA faster. Binds ssDNA in the presence of ADP but not other nucleotides, has ATPase activity that is stimulated by ssDNA and various branched DNA structures, but inhibited by SSB. Does not have RecA's homology-searching function.</text>
</comment>
<dbReference type="GO" id="GO:0005829">
    <property type="term" value="C:cytosol"/>
    <property type="evidence" value="ECO:0007669"/>
    <property type="project" value="TreeGrafter"/>
</dbReference>
<name>A0A2H0VG21_9BACT</name>
<dbReference type="PANTHER" id="PTHR32472">
    <property type="entry name" value="DNA REPAIR PROTEIN RADA"/>
    <property type="match status" value="1"/>
</dbReference>